<evidence type="ECO:0000259" key="3">
    <source>
        <dbReference type="Pfam" id="PF13439"/>
    </source>
</evidence>
<accession>A0A066WYN2</accession>
<dbReference type="OrthoDB" id="823685at2"/>
<dbReference type="Pfam" id="PF13439">
    <property type="entry name" value="Glyco_transf_4"/>
    <property type="match status" value="1"/>
</dbReference>
<dbReference type="STRING" id="1492738.FEM21_09330"/>
<dbReference type="InterPro" id="IPR028098">
    <property type="entry name" value="Glyco_trans_4-like_N"/>
</dbReference>
<dbReference type="SUPFAM" id="SSF53756">
    <property type="entry name" value="UDP-Glycosyltransferase/glycogen phosphorylase"/>
    <property type="match status" value="1"/>
</dbReference>
<dbReference type="AlphaFoldDB" id="A0A066WYN2"/>
<dbReference type="EMBL" id="JNCA01000007">
    <property type="protein sequence ID" value="KDN56034.1"/>
    <property type="molecule type" value="Genomic_DNA"/>
</dbReference>
<dbReference type="PATRIC" id="fig|1492738.3.peg.926"/>
<sequence>MRIVQLIDSLEAGGAERMAVNYANVLANQLEFSGLIATRKEGLLKEQLVEKVDYLFLNKKKLVDFKAVFKLRKYVRKHKVQIIQAHSSSFFLAVLVKLTLPGLKIIWHDHYGNRIHETKKKHYTLFLASFFFSACFAVNLELQTWILKNLKAAKVFFIPNFTIESNSIVNKTYLKGEINKRIICLANLKNPKNHITILKAFNNTKLNDFSWSLHFVGKIYKDDYFYQLKSFIDENDLEESVFFYDSIEDISFVLSQASIGVLASKYEGFPVSLLEYGNAGLATISTDVGFCSSMIKDGYNGLLFNPEDSEVLKEHFLKLAFNDELQKKVGMNLKADVLKQYSYVEIIKVIITKYNYIINE</sequence>
<dbReference type="Pfam" id="PF00534">
    <property type="entry name" value="Glycos_transf_1"/>
    <property type="match status" value="1"/>
</dbReference>
<dbReference type="Proteomes" id="UP000027064">
    <property type="component" value="Unassembled WGS sequence"/>
</dbReference>
<dbReference type="RefSeq" id="WP_035658375.1">
    <property type="nucleotide sequence ID" value="NZ_JNCA01000007.1"/>
</dbReference>
<feature type="transmembrane region" description="Helical" evidence="1">
    <location>
        <begin position="123"/>
        <end position="142"/>
    </location>
</feature>
<proteinExistence type="predicted"/>
<evidence type="ECO:0000313" key="4">
    <source>
        <dbReference type="EMBL" id="KDN56034.1"/>
    </source>
</evidence>
<protein>
    <submittedName>
        <fullName evidence="4">Alpha-1,4-N-acetylgalactosamine transferase</fullName>
    </submittedName>
</protein>
<organism evidence="4 5">
    <name type="scientific">Flavobacterium seoulense</name>
    <dbReference type="NCBI Taxonomy" id="1492738"/>
    <lineage>
        <taxon>Bacteria</taxon>
        <taxon>Pseudomonadati</taxon>
        <taxon>Bacteroidota</taxon>
        <taxon>Flavobacteriia</taxon>
        <taxon>Flavobacteriales</taxon>
        <taxon>Flavobacteriaceae</taxon>
        <taxon>Flavobacterium</taxon>
    </lineage>
</organism>
<reference evidence="4 5" key="1">
    <citation type="submission" date="2014-05" db="EMBL/GenBank/DDBJ databases">
        <title>Genome Sequence of Flavobacterium sp. EM1321.</title>
        <authorList>
            <person name="Shin S.-K."/>
            <person name="Yi H."/>
        </authorList>
    </citation>
    <scope>NUCLEOTIDE SEQUENCE [LARGE SCALE GENOMIC DNA]</scope>
    <source>
        <strain evidence="4 5">EM1321</strain>
    </source>
</reference>
<keyword evidence="1" id="KW-0812">Transmembrane</keyword>
<feature type="domain" description="Glycosyltransferase subfamily 4-like N-terminal" evidence="3">
    <location>
        <begin position="13"/>
        <end position="161"/>
    </location>
</feature>
<keyword evidence="5" id="KW-1185">Reference proteome</keyword>
<dbReference type="GO" id="GO:0016757">
    <property type="term" value="F:glycosyltransferase activity"/>
    <property type="evidence" value="ECO:0007669"/>
    <property type="project" value="InterPro"/>
</dbReference>
<dbReference type="InterPro" id="IPR001296">
    <property type="entry name" value="Glyco_trans_1"/>
</dbReference>
<feature type="domain" description="Glycosyl transferase family 1" evidence="2">
    <location>
        <begin position="177"/>
        <end position="332"/>
    </location>
</feature>
<gene>
    <name evidence="4" type="ORF">FEM21_09330</name>
</gene>
<name>A0A066WYN2_9FLAO</name>
<keyword evidence="1" id="KW-1133">Transmembrane helix</keyword>
<keyword evidence="4" id="KW-0808">Transferase</keyword>
<evidence type="ECO:0000313" key="5">
    <source>
        <dbReference type="Proteomes" id="UP000027064"/>
    </source>
</evidence>
<dbReference type="Gene3D" id="3.40.50.2000">
    <property type="entry name" value="Glycogen Phosphorylase B"/>
    <property type="match status" value="2"/>
</dbReference>
<dbReference type="PANTHER" id="PTHR12526:SF630">
    <property type="entry name" value="GLYCOSYLTRANSFERASE"/>
    <property type="match status" value="1"/>
</dbReference>
<dbReference type="eggNOG" id="COG0438">
    <property type="taxonomic scope" value="Bacteria"/>
</dbReference>
<evidence type="ECO:0000256" key="1">
    <source>
        <dbReference type="SAM" id="Phobius"/>
    </source>
</evidence>
<dbReference type="CDD" id="cd03811">
    <property type="entry name" value="GT4_GT28_WabH-like"/>
    <property type="match status" value="1"/>
</dbReference>
<comment type="caution">
    <text evidence="4">The sequence shown here is derived from an EMBL/GenBank/DDBJ whole genome shotgun (WGS) entry which is preliminary data.</text>
</comment>
<keyword evidence="1" id="KW-0472">Membrane</keyword>
<evidence type="ECO:0000259" key="2">
    <source>
        <dbReference type="Pfam" id="PF00534"/>
    </source>
</evidence>
<dbReference type="PANTHER" id="PTHR12526">
    <property type="entry name" value="GLYCOSYLTRANSFERASE"/>
    <property type="match status" value="1"/>
</dbReference>